<dbReference type="InterPro" id="IPR003660">
    <property type="entry name" value="HAMP_dom"/>
</dbReference>
<dbReference type="PANTHER" id="PTHR45528:SF1">
    <property type="entry name" value="SENSOR HISTIDINE KINASE CPXA"/>
    <property type="match status" value="1"/>
</dbReference>
<dbReference type="InterPro" id="IPR050398">
    <property type="entry name" value="HssS/ArlS-like"/>
</dbReference>
<evidence type="ECO:0000256" key="3">
    <source>
        <dbReference type="ARBA" id="ARBA00012438"/>
    </source>
</evidence>
<dbReference type="SMART" id="SM00304">
    <property type="entry name" value="HAMP"/>
    <property type="match status" value="1"/>
</dbReference>
<evidence type="ECO:0000256" key="1">
    <source>
        <dbReference type="ARBA" id="ARBA00000085"/>
    </source>
</evidence>
<feature type="transmembrane region" description="Helical" evidence="12">
    <location>
        <begin position="59"/>
        <end position="84"/>
    </location>
</feature>
<accession>A0A285NPK5</accession>
<keyword evidence="15" id="KW-1185">Reference proteome</keyword>
<feature type="domain" description="HAMP" evidence="13">
    <location>
        <begin position="86"/>
        <end position="138"/>
    </location>
</feature>
<keyword evidence="9" id="KW-0067">ATP-binding</keyword>
<evidence type="ECO:0000256" key="10">
    <source>
        <dbReference type="ARBA" id="ARBA00023012"/>
    </source>
</evidence>
<evidence type="ECO:0000256" key="11">
    <source>
        <dbReference type="ARBA" id="ARBA00023136"/>
    </source>
</evidence>
<feature type="transmembrane region" description="Helical" evidence="12">
    <location>
        <begin position="15"/>
        <end position="39"/>
    </location>
</feature>
<dbReference type="GO" id="GO:0000155">
    <property type="term" value="F:phosphorelay sensor kinase activity"/>
    <property type="evidence" value="ECO:0007669"/>
    <property type="project" value="TreeGrafter"/>
</dbReference>
<gene>
    <name evidence="14" type="ORF">SAMN06265182_2069</name>
</gene>
<reference evidence="15" key="1">
    <citation type="submission" date="2017-09" db="EMBL/GenBank/DDBJ databases">
        <authorList>
            <person name="Varghese N."/>
            <person name="Submissions S."/>
        </authorList>
    </citation>
    <scope>NUCLEOTIDE SEQUENCE [LARGE SCALE GENOMIC DNA]</scope>
    <source>
        <strain evidence="15">DSM 15103</strain>
    </source>
</reference>
<dbReference type="RefSeq" id="WP_097001208.1">
    <property type="nucleotide sequence ID" value="NZ_OBEI01000014.1"/>
</dbReference>
<dbReference type="OrthoDB" id="14689at2"/>
<evidence type="ECO:0000256" key="2">
    <source>
        <dbReference type="ARBA" id="ARBA00004651"/>
    </source>
</evidence>
<keyword evidence="12" id="KW-0812">Transmembrane</keyword>
<keyword evidence="7" id="KW-0547">Nucleotide-binding</keyword>
<keyword evidence="6" id="KW-0808">Transferase</keyword>
<evidence type="ECO:0000256" key="4">
    <source>
        <dbReference type="ARBA" id="ARBA00022475"/>
    </source>
</evidence>
<dbReference type="Gene3D" id="6.10.340.10">
    <property type="match status" value="1"/>
</dbReference>
<dbReference type="SUPFAM" id="SSF158472">
    <property type="entry name" value="HAMP domain-like"/>
    <property type="match status" value="1"/>
</dbReference>
<protein>
    <recommendedName>
        <fullName evidence="3">histidine kinase</fullName>
        <ecNumber evidence="3">2.7.13.3</ecNumber>
    </recommendedName>
</protein>
<dbReference type="EMBL" id="OBEI01000014">
    <property type="protein sequence ID" value="SNZ11460.1"/>
    <property type="molecule type" value="Genomic_DNA"/>
</dbReference>
<organism evidence="14 15">
    <name type="scientific">Persephonella hydrogeniphila</name>
    <dbReference type="NCBI Taxonomy" id="198703"/>
    <lineage>
        <taxon>Bacteria</taxon>
        <taxon>Pseudomonadati</taxon>
        <taxon>Aquificota</taxon>
        <taxon>Aquificia</taxon>
        <taxon>Aquificales</taxon>
        <taxon>Hydrogenothermaceae</taxon>
        <taxon>Persephonella</taxon>
    </lineage>
</organism>
<evidence type="ECO:0000313" key="15">
    <source>
        <dbReference type="Proteomes" id="UP000219036"/>
    </source>
</evidence>
<keyword evidence="12" id="KW-1133">Transmembrane helix</keyword>
<evidence type="ECO:0000256" key="7">
    <source>
        <dbReference type="ARBA" id="ARBA00022741"/>
    </source>
</evidence>
<dbReference type="Proteomes" id="UP000219036">
    <property type="component" value="Unassembled WGS sequence"/>
</dbReference>
<keyword evidence="10" id="KW-0902">Two-component regulatory system</keyword>
<dbReference type="EC" id="2.7.13.3" evidence="3"/>
<evidence type="ECO:0000256" key="12">
    <source>
        <dbReference type="SAM" id="Phobius"/>
    </source>
</evidence>
<evidence type="ECO:0000256" key="5">
    <source>
        <dbReference type="ARBA" id="ARBA00022553"/>
    </source>
</evidence>
<comment type="catalytic activity">
    <reaction evidence="1">
        <text>ATP + protein L-histidine = ADP + protein N-phospho-L-histidine.</text>
        <dbReference type="EC" id="2.7.13.3"/>
    </reaction>
</comment>
<dbReference type="GO" id="GO:0005524">
    <property type="term" value="F:ATP binding"/>
    <property type="evidence" value="ECO:0007669"/>
    <property type="project" value="UniProtKB-KW"/>
</dbReference>
<dbReference type="CDD" id="cd06225">
    <property type="entry name" value="HAMP"/>
    <property type="match status" value="1"/>
</dbReference>
<keyword evidence="11 12" id="KW-0472">Membrane</keyword>
<evidence type="ECO:0000259" key="13">
    <source>
        <dbReference type="PROSITE" id="PS50885"/>
    </source>
</evidence>
<sequence length="145" mass="16566">MNTPAFVRKSIINKILVITVSGAVVVSILAFGIFYFIFASEGTYHFLESILNYAKTHPLTFAVFLGFLTFQASLIPIVMTYFLLKKEIIDPLNSIADRMEKISMGEIDEEIPVEREDEIGHLQESFERMRMSLKVIIEKLESDQL</sequence>
<dbReference type="GO" id="GO:0005886">
    <property type="term" value="C:plasma membrane"/>
    <property type="evidence" value="ECO:0007669"/>
    <property type="project" value="UniProtKB-SubCell"/>
</dbReference>
<evidence type="ECO:0000256" key="9">
    <source>
        <dbReference type="ARBA" id="ARBA00022840"/>
    </source>
</evidence>
<name>A0A285NPK5_9AQUI</name>
<comment type="subcellular location">
    <subcellularLocation>
        <location evidence="2">Cell membrane</location>
        <topology evidence="2">Multi-pass membrane protein</topology>
    </subcellularLocation>
</comment>
<evidence type="ECO:0000313" key="14">
    <source>
        <dbReference type="EMBL" id="SNZ11460.1"/>
    </source>
</evidence>
<proteinExistence type="predicted"/>
<dbReference type="AlphaFoldDB" id="A0A285NPK5"/>
<dbReference type="PROSITE" id="PS50885">
    <property type="entry name" value="HAMP"/>
    <property type="match status" value="1"/>
</dbReference>
<dbReference type="PANTHER" id="PTHR45528">
    <property type="entry name" value="SENSOR HISTIDINE KINASE CPXA"/>
    <property type="match status" value="1"/>
</dbReference>
<keyword evidence="4" id="KW-1003">Cell membrane</keyword>
<evidence type="ECO:0000256" key="6">
    <source>
        <dbReference type="ARBA" id="ARBA00022679"/>
    </source>
</evidence>
<keyword evidence="5" id="KW-0597">Phosphoprotein</keyword>
<dbReference type="Pfam" id="PF00672">
    <property type="entry name" value="HAMP"/>
    <property type="match status" value="1"/>
</dbReference>
<evidence type="ECO:0000256" key="8">
    <source>
        <dbReference type="ARBA" id="ARBA00022777"/>
    </source>
</evidence>
<keyword evidence="8" id="KW-0418">Kinase</keyword>